<keyword evidence="3" id="KW-0201">Cytochrome c-type biogenesis</keyword>
<evidence type="ECO:0000256" key="4">
    <source>
        <dbReference type="ARBA" id="ARBA00022840"/>
    </source>
</evidence>
<dbReference type="Gene3D" id="3.40.50.300">
    <property type="entry name" value="P-loop containing nucleotide triphosphate hydrolases"/>
    <property type="match status" value="1"/>
</dbReference>
<dbReference type="GO" id="GO:0017004">
    <property type="term" value="P:cytochrome complex assembly"/>
    <property type="evidence" value="ECO:0007669"/>
    <property type="project" value="UniProtKB-KW"/>
</dbReference>
<keyword evidence="5" id="KW-1278">Translocase</keyword>
<accession>A0A2C9CVK6</accession>
<dbReference type="NCBIfam" id="TIGR01189">
    <property type="entry name" value="ccmA"/>
    <property type="match status" value="1"/>
</dbReference>
<dbReference type="PANTHER" id="PTHR43499">
    <property type="entry name" value="ABC TRANSPORTER I FAMILY MEMBER 1"/>
    <property type="match status" value="1"/>
</dbReference>
<dbReference type="EMBL" id="OCTN01000010">
    <property type="protein sequence ID" value="SOH95406.1"/>
    <property type="molecule type" value="Genomic_DNA"/>
</dbReference>
<dbReference type="PROSITE" id="PS50893">
    <property type="entry name" value="ABC_TRANSPORTER_2"/>
    <property type="match status" value="1"/>
</dbReference>
<dbReference type="Pfam" id="PF00005">
    <property type="entry name" value="ABC_tran"/>
    <property type="match status" value="1"/>
</dbReference>
<evidence type="ECO:0000259" key="7">
    <source>
        <dbReference type="PROSITE" id="PS50893"/>
    </source>
</evidence>
<organism evidence="8 9">
    <name type="scientific">Pontivivens marinum</name>
    <dbReference type="NCBI Taxonomy" id="1690039"/>
    <lineage>
        <taxon>Bacteria</taxon>
        <taxon>Pseudomonadati</taxon>
        <taxon>Pseudomonadota</taxon>
        <taxon>Alphaproteobacteria</taxon>
        <taxon>Rhodobacterales</taxon>
        <taxon>Paracoccaceae</taxon>
        <taxon>Pontivivens</taxon>
    </lineage>
</organism>
<sequence length="214" mass="22636">MELNVHNLGCLRGGRRILADVSLQLSAGQGIALQGPNGVGKSTLIRALCGLIPHSGRAQVGEFKLGSDGWLDQIAYAGHQDAIKSALSVSENLRFWAALFNGDAAAALDRFDLSQIADRPAGLCSAGQKRRLGLARLVLTKRPLWLLDEPTVSLDTTHTALFAEVLAQHLAQGGLAIVATHIDLGLPLRQHLLSAPKTVEGLDIADPFLAGDFG</sequence>
<dbReference type="GO" id="GO:0016887">
    <property type="term" value="F:ATP hydrolysis activity"/>
    <property type="evidence" value="ECO:0007669"/>
    <property type="project" value="InterPro"/>
</dbReference>
<dbReference type="InterPro" id="IPR003439">
    <property type="entry name" value="ABC_transporter-like_ATP-bd"/>
</dbReference>
<dbReference type="Proteomes" id="UP000220034">
    <property type="component" value="Unassembled WGS sequence"/>
</dbReference>
<dbReference type="AlphaFoldDB" id="A0A2C9CVK6"/>
<name>A0A2C9CVK6_9RHOB</name>
<evidence type="ECO:0000256" key="3">
    <source>
        <dbReference type="ARBA" id="ARBA00022748"/>
    </source>
</evidence>
<keyword evidence="6" id="KW-0472">Membrane</keyword>
<evidence type="ECO:0000256" key="5">
    <source>
        <dbReference type="ARBA" id="ARBA00022967"/>
    </source>
</evidence>
<dbReference type="PANTHER" id="PTHR43499:SF1">
    <property type="entry name" value="ABC TRANSPORTER I FAMILY MEMBER 1"/>
    <property type="match status" value="1"/>
</dbReference>
<dbReference type="GO" id="GO:0005524">
    <property type="term" value="F:ATP binding"/>
    <property type="evidence" value="ECO:0007669"/>
    <property type="project" value="UniProtKB-KW"/>
</dbReference>
<protein>
    <submittedName>
        <fullName evidence="8">Heme exporter protein A</fullName>
    </submittedName>
</protein>
<evidence type="ECO:0000256" key="6">
    <source>
        <dbReference type="ARBA" id="ARBA00023136"/>
    </source>
</evidence>
<proteinExistence type="predicted"/>
<dbReference type="RefSeq" id="WP_097931867.1">
    <property type="nucleotide sequence ID" value="NZ_OCTN01000010.1"/>
</dbReference>
<evidence type="ECO:0000256" key="1">
    <source>
        <dbReference type="ARBA" id="ARBA00022448"/>
    </source>
</evidence>
<evidence type="ECO:0000256" key="2">
    <source>
        <dbReference type="ARBA" id="ARBA00022741"/>
    </source>
</evidence>
<evidence type="ECO:0000313" key="8">
    <source>
        <dbReference type="EMBL" id="SOH95406.1"/>
    </source>
</evidence>
<reference evidence="9" key="1">
    <citation type="submission" date="2017-09" db="EMBL/GenBank/DDBJ databases">
        <authorList>
            <person name="Varghese N."/>
            <person name="Submissions S."/>
        </authorList>
    </citation>
    <scope>NUCLEOTIDE SEQUENCE [LARGE SCALE GENOMIC DNA]</scope>
    <source>
        <strain evidence="9">C7</strain>
    </source>
</reference>
<keyword evidence="9" id="KW-1185">Reference proteome</keyword>
<dbReference type="InterPro" id="IPR005895">
    <property type="entry name" value="ABC_transptr_haem_export_CcmA"/>
</dbReference>
<keyword evidence="2" id="KW-0547">Nucleotide-binding</keyword>
<dbReference type="PROSITE" id="PS00211">
    <property type="entry name" value="ABC_TRANSPORTER_1"/>
    <property type="match status" value="1"/>
</dbReference>
<dbReference type="InterPro" id="IPR003593">
    <property type="entry name" value="AAA+_ATPase"/>
</dbReference>
<gene>
    <name evidence="8" type="ORF">SAMN06273572_11080</name>
</gene>
<dbReference type="GO" id="GO:0022857">
    <property type="term" value="F:transmembrane transporter activity"/>
    <property type="evidence" value="ECO:0007669"/>
    <property type="project" value="InterPro"/>
</dbReference>
<keyword evidence="4" id="KW-0067">ATP-binding</keyword>
<dbReference type="SMART" id="SM00382">
    <property type="entry name" value="AAA"/>
    <property type="match status" value="1"/>
</dbReference>
<evidence type="ECO:0000313" key="9">
    <source>
        <dbReference type="Proteomes" id="UP000220034"/>
    </source>
</evidence>
<dbReference type="InterPro" id="IPR027417">
    <property type="entry name" value="P-loop_NTPase"/>
</dbReference>
<dbReference type="SUPFAM" id="SSF52540">
    <property type="entry name" value="P-loop containing nucleoside triphosphate hydrolases"/>
    <property type="match status" value="1"/>
</dbReference>
<keyword evidence="1" id="KW-0813">Transport</keyword>
<feature type="domain" description="ABC transporter" evidence="7">
    <location>
        <begin position="3"/>
        <end position="212"/>
    </location>
</feature>
<dbReference type="OrthoDB" id="9800654at2"/>
<dbReference type="InterPro" id="IPR017871">
    <property type="entry name" value="ABC_transporter-like_CS"/>
</dbReference>